<keyword evidence="1" id="KW-0812">Transmembrane</keyword>
<dbReference type="RefSeq" id="WP_161027868.1">
    <property type="nucleotide sequence ID" value="NZ_WWCJ01000022.1"/>
</dbReference>
<proteinExistence type="predicted"/>
<name>A0A6N9HNQ8_9BURK</name>
<keyword evidence="1" id="KW-0472">Membrane</keyword>
<feature type="transmembrane region" description="Helical" evidence="1">
    <location>
        <begin position="38"/>
        <end position="60"/>
    </location>
</feature>
<evidence type="ECO:0000313" key="3">
    <source>
        <dbReference type="Proteomes" id="UP000448575"/>
    </source>
</evidence>
<feature type="transmembrane region" description="Helical" evidence="1">
    <location>
        <begin position="80"/>
        <end position="102"/>
    </location>
</feature>
<gene>
    <name evidence="2" type="ORF">GTP41_22745</name>
</gene>
<dbReference type="EMBL" id="WWCJ01000022">
    <property type="protein sequence ID" value="MYN04917.1"/>
    <property type="molecule type" value="Genomic_DNA"/>
</dbReference>
<keyword evidence="3" id="KW-1185">Reference proteome</keyword>
<keyword evidence="1" id="KW-1133">Transmembrane helix</keyword>
<dbReference type="Proteomes" id="UP000448575">
    <property type="component" value="Unassembled WGS sequence"/>
</dbReference>
<protein>
    <submittedName>
        <fullName evidence="2">Uncharacterized protein</fullName>
    </submittedName>
</protein>
<feature type="transmembrane region" description="Helical" evidence="1">
    <location>
        <begin position="6"/>
        <end position="26"/>
    </location>
</feature>
<sequence length="208" mass="22048">MHHFSIASVFGTGFAPPFFGNIATLASTDRVGFLMNGFLRIVFAAAGALALGGGAGYVMLVNDTCRWLGSSFECGCGYAALGYALLLGCIVAAISFALLLRFMPSIAPIAVSKETGPAPGKLVGLWLVFFILDLGIPLIVTFVPLWLFDFLRIVDDFTMPIFIIASGILAPYRGYHPAIALLALIPIAGHLIVAALLFLSKPITLNPK</sequence>
<reference evidence="2 3" key="1">
    <citation type="submission" date="2019-12" db="EMBL/GenBank/DDBJ databases">
        <title>Novel species isolated from a subtropical stream in China.</title>
        <authorList>
            <person name="Lu H."/>
        </authorList>
    </citation>
    <scope>NUCLEOTIDE SEQUENCE [LARGE SCALE GENOMIC DNA]</scope>
    <source>
        <strain evidence="2 3">DS3</strain>
    </source>
</reference>
<comment type="caution">
    <text evidence="2">The sequence shown here is derived from an EMBL/GenBank/DDBJ whole genome shotgun (WGS) entry which is preliminary data.</text>
</comment>
<feature type="transmembrane region" description="Helical" evidence="1">
    <location>
        <begin position="179"/>
        <end position="199"/>
    </location>
</feature>
<feature type="transmembrane region" description="Helical" evidence="1">
    <location>
        <begin position="123"/>
        <end position="147"/>
    </location>
</feature>
<evidence type="ECO:0000256" key="1">
    <source>
        <dbReference type="SAM" id="Phobius"/>
    </source>
</evidence>
<dbReference type="AlphaFoldDB" id="A0A6N9HNQ8"/>
<organism evidence="2 3">
    <name type="scientific">Pseudoduganella guangdongensis</name>
    <dbReference type="NCBI Taxonomy" id="2692179"/>
    <lineage>
        <taxon>Bacteria</taxon>
        <taxon>Pseudomonadati</taxon>
        <taxon>Pseudomonadota</taxon>
        <taxon>Betaproteobacteria</taxon>
        <taxon>Burkholderiales</taxon>
        <taxon>Oxalobacteraceae</taxon>
        <taxon>Telluria group</taxon>
        <taxon>Pseudoduganella</taxon>
    </lineage>
</organism>
<accession>A0A6N9HNQ8</accession>
<evidence type="ECO:0000313" key="2">
    <source>
        <dbReference type="EMBL" id="MYN04917.1"/>
    </source>
</evidence>